<dbReference type="EMBL" id="CM044703">
    <property type="protein sequence ID" value="KAI5672411.1"/>
    <property type="molecule type" value="Genomic_DNA"/>
</dbReference>
<comment type="caution">
    <text evidence="1">The sequence shown here is derived from an EMBL/GenBank/DDBJ whole genome shotgun (WGS) entry which is preliminary data.</text>
</comment>
<protein>
    <submittedName>
        <fullName evidence="1">Uncharacterized protein</fullName>
    </submittedName>
</protein>
<name>A0ACC0BID8_CATRO</name>
<organism evidence="1 2">
    <name type="scientific">Catharanthus roseus</name>
    <name type="common">Madagascar periwinkle</name>
    <name type="synonym">Vinca rosea</name>
    <dbReference type="NCBI Taxonomy" id="4058"/>
    <lineage>
        <taxon>Eukaryota</taxon>
        <taxon>Viridiplantae</taxon>
        <taxon>Streptophyta</taxon>
        <taxon>Embryophyta</taxon>
        <taxon>Tracheophyta</taxon>
        <taxon>Spermatophyta</taxon>
        <taxon>Magnoliopsida</taxon>
        <taxon>eudicotyledons</taxon>
        <taxon>Gunneridae</taxon>
        <taxon>Pentapetalae</taxon>
        <taxon>asterids</taxon>
        <taxon>lamiids</taxon>
        <taxon>Gentianales</taxon>
        <taxon>Apocynaceae</taxon>
        <taxon>Rauvolfioideae</taxon>
        <taxon>Vinceae</taxon>
        <taxon>Catharanthinae</taxon>
        <taxon>Catharanthus</taxon>
    </lineage>
</organism>
<evidence type="ECO:0000313" key="2">
    <source>
        <dbReference type="Proteomes" id="UP001060085"/>
    </source>
</evidence>
<sequence>MKETGKRIAMEGGEVDRISNLPITAIDSIIKSMPIRDAVRTSILSKKWRHIWANNPYIILDEQFSKEIRRRRTAAQFQNEFAHIVNRILLQHFGPIVEFVIDISDVNSVRYSDIDLWMLFLSKKGVQDLVLDNSRQFPYRLPSYIFVFPELRVLSISNCIFKPPSTFGGFSKLTELKIKETTLESCVLNVPLLVDLELNLCRGIGNVHIHAPTLKNLTHINNVDLEISFYMGCKDMESAYLSLKSDILRQREGEKINLATVLGWWPGLSELELTAFAIKNLTADIVPENFPIRHNNLQHLFLYDISFDLNQIGWILCLLRSSPLLSHVEICADYTVSNDKEVLAYLGQPDLMNKKIEQLHIVKMIYFTGAEVELAFVKLLLGCCPSLESISVYEDKEKMIDATQRTRMMKELMRFSRASEKAEMFFQANTD</sequence>
<proteinExistence type="predicted"/>
<keyword evidence="2" id="KW-1185">Reference proteome</keyword>
<reference evidence="2" key="1">
    <citation type="journal article" date="2023" name="Nat. Plants">
        <title>Single-cell RNA sequencing provides a high-resolution roadmap for understanding the multicellular compartmentation of specialized metabolism.</title>
        <authorList>
            <person name="Sun S."/>
            <person name="Shen X."/>
            <person name="Li Y."/>
            <person name="Li Y."/>
            <person name="Wang S."/>
            <person name="Li R."/>
            <person name="Zhang H."/>
            <person name="Shen G."/>
            <person name="Guo B."/>
            <person name="Wei J."/>
            <person name="Xu J."/>
            <person name="St-Pierre B."/>
            <person name="Chen S."/>
            <person name="Sun C."/>
        </authorList>
    </citation>
    <scope>NUCLEOTIDE SEQUENCE [LARGE SCALE GENOMIC DNA]</scope>
</reference>
<evidence type="ECO:0000313" key="1">
    <source>
        <dbReference type="EMBL" id="KAI5672411.1"/>
    </source>
</evidence>
<accession>A0ACC0BID8</accession>
<gene>
    <name evidence="1" type="ORF">M9H77_12775</name>
</gene>
<dbReference type="Proteomes" id="UP001060085">
    <property type="component" value="Linkage Group LG03"/>
</dbReference>